<protein>
    <submittedName>
        <fullName evidence="2">Uncharacterized protein</fullName>
    </submittedName>
</protein>
<comment type="caution">
    <text evidence="2">The sequence shown here is derived from an EMBL/GenBank/DDBJ whole genome shotgun (WGS) entry which is preliminary data.</text>
</comment>
<dbReference type="EMBL" id="QPKB01000012">
    <property type="protein sequence ID" value="RWR97148.1"/>
    <property type="molecule type" value="Genomic_DNA"/>
</dbReference>
<proteinExistence type="predicted"/>
<sequence>MDIGGVPELRGDASVPNPDTSPIAPAGAAAPPAPAKETAPVPPGEILPRRKSPETLFTVVVTSCRKCFSNVGEDNFAAAAFRHRSLASEKERRISPLVEQQHSGDGGPLIPVRQQRLQRRRQLFRRAILSDVGSSREQYPTQSVSSPFCNRDNKNCGLCSVSVTGAKSGDDNGKNQEFRSSVSSSSIDV</sequence>
<dbReference type="Proteomes" id="UP000283530">
    <property type="component" value="Unassembled WGS sequence"/>
</dbReference>
<evidence type="ECO:0000313" key="3">
    <source>
        <dbReference type="Proteomes" id="UP000283530"/>
    </source>
</evidence>
<name>A0A443Q2E0_9MAGN</name>
<organism evidence="2 3">
    <name type="scientific">Cinnamomum micranthum f. kanehirae</name>
    <dbReference type="NCBI Taxonomy" id="337451"/>
    <lineage>
        <taxon>Eukaryota</taxon>
        <taxon>Viridiplantae</taxon>
        <taxon>Streptophyta</taxon>
        <taxon>Embryophyta</taxon>
        <taxon>Tracheophyta</taxon>
        <taxon>Spermatophyta</taxon>
        <taxon>Magnoliopsida</taxon>
        <taxon>Magnoliidae</taxon>
        <taxon>Laurales</taxon>
        <taxon>Lauraceae</taxon>
        <taxon>Cinnamomum</taxon>
    </lineage>
</organism>
<reference evidence="2 3" key="1">
    <citation type="journal article" date="2019" name="Nat. Plants">
        <title>Stout camphor tree genome fills gaps in understanding of flowering plant genome evolution.</title>
        <authorList>
            <person name="Chaw S.M."/>
            <person name="Liu Y.C."/>
            <person name="Wu Y.W."/>
            <person name="Wang H.Y."/>
            <person name="Lin C.I."/>
            <person name="Wu C.S."/>
            <person name="Ke H.M."/>
            <person name="Chang L.Y."/>
            <person name="Hsu C.Y."/>
            <person name="Yang H.T."/>
            <person name="Sudianto E."/>
            <person name="Hsu M.H."/>
            <person name="Wu K.P."/>
            <person name="Wang L.N."/>
            <person name="Leebens-Mack J.H."/>
            <person name="Tsai I.J."/>
        </authorList>
    </citation>
    <scope>NUCLEOTIDE SEQUENCE [LARGE SCALE GENOMIC DNA]</scope>
    <source>
        <strain evidence="3">cv. Chaw 1501</strain>
        <tissue evidence="2">Young leaves</tissue>
    </source>
</reference>
<gene>
    <name evidence="2" type="ORF">CKAN_02656400</name>
</gene>
<feature type="region of interest" description="Disordered" evidence="1">
    <location>
        <begin position="165"/>
        <end position="189"/>
    </location>
</feature>
<accession>A0A443Q2E0</accession>
<feature type="compositionally biased region" description="Basic and acidic residues" evidence="1">
    <location>
        <begin position="168"/>
        <end position="177"/>
    </location>
</feature>
<feature type="compositionally biased region" description="Low complexity" evidence="1">
    <location>
        <begin position="180"/>
        <end position="189"/>
    </location>
</feature>
<evidence type="ECO:0000313" key="2">
    <source>
        <dbReference type="EMBL" id="RWR97148.1"/>
    </source>
</evidence>
<dbReference type="AlphaFoldDB" id="A0A443Q2E0"/>
<feature type="region of interest" description="Disordered" evidence="1">
    <location>
        <begin position="1"/>
        <end position="49"/>
    </location>
</feature>
<feature type="compositionally biased region" description="Low complexity" evidence="1">
    <location>
        <begin position="22"/>
        <end position="39"/>
    </location>
</feature>
<evidence type="ECO:0000256" key="1">
    <source>
        <dbReference type="SAM" id="MobiDB-lite"/>
    </source>
</evidence>
<keyword evidence="3" id="KW-1185">Reference proteome</keyword>